<comment type="caution">
    <text evidence="1">The sequence shown here is derived from an EMBL/GenBank/DDBJ whole genome shotgun (WGS) entry which is preliminary data.</text>
</comment>
<protein>
    <submittedName>
        <fullName evidence="1">Uncharacterized protein</fullName>
    </submittedName>
</protein>
<reference evidence="1 2" key="1">
    <citation type="journal article" date="2016" name="Sci. Rep.">
        <title>The genome sequence of the outbreeding globe artichoke constructed de novo incorporating a phase-aware low-pass sequencing strategy of F1 progeny.</title>
        <authorList>
            <person name="Scaglione D."/>
            <person name="Reyes-Chin-Wo S."/>
            <person name="Acquadro A."/>
            <person name="Froenicke L."/>
            <person name="Portis E."/>
            <person name="Beitel C."/>
            <person name="Tirone M."/>
            <person name="Mauro R."/>
            <person name="Lo Monaco A."/>
            <person name="Mauromicale G."/>
            <person name="Faccioli P."/>
            <person name="Cattivelli L."/>
            <person name="Rieseberg L."/>
            <person name="Michelmore R."/>
            <person name="Lanteri S."/>
        </authorList>
    </citation>
    <scope>NUCLEOTIDE SEQUENCE [LARGE SCALE GENOMIC DNA]</scope>
    <source>
        <strain evidence="1">2C</strain>
    </source>
</reference>
<sequence>MNRSDRNFEGIARQPEAEGKIRAKVRLLDVRLAGDINISIAGRWWWFMLKFHRCRFRRSISTLCFTSRWFPWIPGWWLTVVFPIHSTAVSFVGERLHS</sequence>
<name>A0A118K4B2_CYNCS</name>
<dbReference type="Gramene" id="KVI07275">
    <property type="protein sequence ID" value="KVI07275"/>
    <property type="gene ID" value="Ccrd_014325"/>
</dbReference>
<evidence type="ECO:0000313" key="1">
    <source>
        <dbReference type="EMBL" id="KVI07275.1"/>
    </source>
</evidence>
<keyword evidence="2" id="KW-1185">Reference proteome</keyword>
<dbReference type="EMBL" id="LEKV01001508">
    <property type="protein sequence ID" value="KVI07275.1"/>
    <property type="molecule type" value="Genomic_DNA"/>
</dbReference>
<dbReference type="AlphaFoldDB" id="A0A118K4B2"/>
<gene>
    <name evidence="1" type="ORF">Ccrd_014325</name>
</gene>
<evidence type="ECO:0000313" key="2">
    <source>
        <dbReference type="Proteomes" id="UP000243975"/>
    </source>
</evidence>
<organism evidence="1 2">
    <name type="scientific">Cynara cardunculus var. scolymus</name>
    <name type="common">Globe artichoke</name>
    <name type="synonym">Cynara scolymus</name>
    <dbReference type="NCBI Taxonomy" id="59895"/>
    <lineage>
        <taxon>Eukaryota</taxon>
        <taxon>Viridiplantae</taxon>
        <taxon>Streptophyta</taxon>
        <taxon>Embryophyta</taxon>
        <taxon>Tracheophyta</taxon>
        <taxon>Spermatophyta</taxon>
        <taxon>Magnoliopsida</taxon>
        <taxon>eudicotyledons</taxon>
        <taxon>Gunneridae</taxon>
        <taxon>Pentapetalae</taxon>
        <taxon>asterids</taxon>
        <taxon>campanulids</taxon>
        <taxon>Asterales</taxon>
        <taxon>Asteraceae</taxon>
        <taxon>Carduoideae</taxon>
        <taxon>Cardueae</taxon>
        <taxon>Carduinae</taxon>
        <taxon>Cynara</taxon>
    </lineage>
</organism>
<dbReference type="Proteomes" id="UP000243975">
    <property type="component" value="Unassembled WGS sequence"/>
</dbReference>
<accession>A0A118K4B2</accession>
<proteinExistence type="predicted"/>